<evidence type="ECO:0000313" key="1">
    <source>
        <dbReference type="EMBL" id="KAJ8014109.1"/>
    </source>
</evidence>
<name>A0ACC2HDN0_DALPE</name>
<comment type="caution">
    <text evidence="1">The sequence shown here is derived from an EMBL/GenBank/DDBJ whole genome shotgun (WGS) entry which is preliminary data.</text>
</comment>
<gene>
    <name evidence="1" type="ORF">DPEC_G00036840</name>
</gene>
<reference evidence="1" key="1">
    <citation type="submission" date="2021-05" db="EMBL/GenBank/DDBJ databases">
        <authorList>
            <person name="Pan Q."/>
            <person name="Jouanno E."/>
            <person name="Zahm M."/>
            <person name="Klopp C."/>
            <person name="Cabau C."/>
            <person name="Louis A."/>
            <person name="Berthelot C."/>
            <person name="Parey E."/>
            <person name="Roest Crollius H."/>
            <person name="Montfort J."/>
            <person name="Robinson-Rechavi M."/>
            <person name="Bouchez O."/>
            <person name="Lampietro C."/>
            <person name="Lopez Roques C."/>
            <person name="Donnadieu C."/>
            <person name="Postlethwait J."/>
            <person name="Bobe J."/>
            <person name="Dillon D."/>
            <person name="Chandos A."/>
            <person name="von Hippel F."/>
            <person name="Guiguen Y."/>
        </authorList>
    </citation>
    <scope>NUCLEOTIDE SEQUENCE</scope>
    <source>
        <strain evidence="1">YG-Jan2019</strain>
    </source>
</reference>
<keyword evidence="2" id="KW-1185">Reference proteome</keyword>
<dbReference type="Proteomes" id="UP001157502">
    <property type="component" value="Chromosome 3"/>
</dbReference>
<evidence type="ECO:0000313" key="2">
    <source>
        <dbReference type="Proteomes" id="UP001157502"/>
    </source>
</evidence>
<organism evidence="1 2">
    <name type="scientific">Dallia pectoralis</name>
    <name type="common">Alaska blackfish</name>
    <dbReference type="NCBI Taxonomy" id="75939"/>
    <lineage>
        <taxon>Eukaryota</taxon>
        <taxon>Metazoa</taxon>
        <taxon>Chordata</taxon>
        <taxon>Craniata</taxon>
        <taxon>Vertebrata</taxon>
        <taxon>Euteleostomi</taxon>
        <taxon>Actinopterygii</taxon>
        <taxon>Neopterygii</taxon>
        <taxon>Teleostei</taxon>
        <taxon>Protacanthopterygii</taxon>
        <taxon>Esociformes</taxon>
        <taxon>Umbridae</taxon>
        <taxon>Dallia</taxon>
    </lineage>
</organism>
<sequence length="102" mass="11144">MERKFSPPARCPQVPRTRSCDFTELDSPQWPNTASPFLLQTVTILVCRAFSTDSLAGYRTGLKPQGTDGWVVVPAAVRGEVVSEVTTATVARERNAGHRLAN</sequence>
<proteinExistence type="predicted"/>
<dbReference type="EMBL" id="CM055730">
    <property type="protein sequence ID" value="KAJ8014109.1"/>
    <property type="molecule type" value="Genomic_DNA"/>
</dbReference>
<accession>A0ACC2HDN0</accession>
<protein>
    <submittedName>
        <fullName evidence="1">Uncharacterized protein</fullName>
    </submittedName>
</protein>